<dbReference type="RefSeq" id="WP_133879345.1">
    <property type="nucleotide sequence ID" value="NZ_MWIN01000023.1"/>
</dbReference>
<sequence>MPLSSAASSKTSSRPITRARSVGKPAPDSQSAFIDPWANRCAEFAAQEGFRYFVFGLRLTRAEGRSVQFALTNYPREWLHLYDSNGYLRIDPVAALLLTSIKPFAWDEIQEAGTKDKMFWKQAARFGLQYGYTVPVHGPRGQHAVIGLGGIERPLSATAKKQVFEHSWSFTVELLDEIFGTYLQHDGALTATPLSSKQKDALSLISQGWSIRDIAKKLELHSRTVEYHLGGAMRKLGAATREQAIVRALLGGDIEDLKYPGELRDWCLRIQSG</sequence>
<feature type="compositionally biased region" description="Low complexity" evidence="4">
    <location>
        <begin position="1"/>
        <end position="13"/>
    </location>
</feature>
<dbReference type="Gene3D" id="1.10.10.10">
    <property type="entry name" value="Winged helix-like DNA-binding domain superfamily/Winged helix DNA-binding domain"/>
    <property type="match status" value="1"/>
</dbReference>
<evidence type="ECO:0000313" key="6">
    <source>
        <dbReference type="EMBL" id="TDU30693.1"/>
    </source>
</evidence>
<evidence type="ECO:0000313" key="7">
    <source>
        <dbReference type="Proteomes" id="UP000295341"/>
    </source>
</evidence>
<dbReference type="Pfam" id="PF00196">
    <property type="entry name" value="GerE"/>
    <property type="match status" value="1"/>
</dbReference>
<dbReference type="CDD" id="cd06170">
    <property type="entry name" value="LuxR_C_like"/>
    <property type="match status" value="1"/>
</dbReference>
<dbReference type="Proteomes" id="UP000295341">
    <property type="component" value="Unassembled WGS sequence"/>
</dbReference>
<evidence type="ECO:0000256" key="3">
    <source>
        <dbReference type="ARBA" id="ARBA00023163"/>
    </source>
</evidence>
<name>A0A4R7P9L8_9GAMM</name>
<evidence type="ECO:0000256" key="2">
    <source>
        <dbReference type="ARBA" id="ARBA00023125"/>
    </source>
</evidence>
<feature type="domain" description="HTH luxR-type" evidence="5">
    <location>
        <begin position="187"/>
        <end position="252"/>
    </location>
</feature>
<protein>
    <submittedName>
        <fullName evidence="6">LuxR family transcriptional regulator</fullName>
    </submittedName>
</protein>
<dbReference type="PRINTS" id="PR00038">
    <property type="entry name" value="HTHLUXR"/>
</dbReference>
<dbReference type="InterPro" id="IPR036693">
    <property type="entry name" value="TF_LuxR_autoind-bd_dom_sf"/>
</dbReference>
<feature type="region of interest" description="Disordered" evidence="4">
    <location>
        <begin position="1"/>
        <end position="30"/>
    </location>
</feature>
<dbReference type="PROSITE" id="PS50043">
    <property type="entry name" value="HTH_LUXR_2"/>
    <property type="match status" value="1"/>
</dbReference>
<dbReference type="EMBL" id="SOBT01000008">
    <property type="protein sequence ID" value="TDU30693.1"/>
    <property type="molecule type" value="Genomic_DNA"/>
</dbReference>
<evidence type="ECO:0000259" key="5">
    <source>
        <dbReference type="PROSITE" id="PS50043"/>
    </source>
</evidence>
<reference evidence="6 7" key="1">
    <citation type="submission" date="2019-03" db="EMBL/GenBank/DDBJ databases">
        <title>Genomic Encyclopedia of Type Strains, Phase IV (KMG-IV): sequencing the most valuable type-strain genomes for metagenomic binning, comparative biology and taxonomic classification.</title>
        <authorList>
            <person name="Goeker M."/>
        </authorList>
    </citation>
    <scope>NUCLEOTIDE SEQUENCE [LARGE SCALE GENOMIC DNA]</scope>
    <source>
        <strain evidence="6 7">DSM 26377</strain>
    </source>
</reference>
<dbReference type="PANTHER" id="PTHR44688:SF16">
    <property type="entry name" value="DNA-BINDING TRANSCRIPTIONAL ACTIVATOR DEVR_DOSR"/>
    <property type="match status" value="1"/>
</dbReference>
<keyword evidence="3" id="KW-0804">Transcription</keyword>
<dbReference type="GO" id="GO:0003677">
    <property type="term" value="F:DNA binding"/>
    <property type="evidence" value="ECO:0007669"/>
    <property type="project" value="UniProtKB-KW"/>
</dbReference>
<dbReference type="Pfam" id="PF03472">
    <property type="entry name" value="Autoind_bind"/>
    <property type="match status" value="1"/>
</dbReference>
<dbReference type="InterPro" id="IPR016032">
    <property type="entry name" value="Sig_transdc_resp-reg_C-effctor"/>
</dbReference>
<evidence type="ECO:0000256" key="1">
    <source>
        <dbReference type="ARBA" id="ARBA00023015"/>
    </source>
</evidence>
<keyword evidence="2" id="KW-0238">DNA-binding</keyword>
<comment type="caution">
    <text evidence="6">The sequence shown here is derived from an EMBL/GenBank/DDBJ whole genome shotgun (WGS) entry which is preliminary data.</text>
</comment>
<evidence type="ECO:0000256" key="4">
    <source>
        <dbReference type="SAM" id="MobiDB-lite"/>
    </source>
</evidence>
<dbReference type="GO" id="GO:0006355">
    <property type="term" value="P:regulation of DNA-templated transcription"/>
    <property type="evidence" value="ECO:0007669"/>
    <property type="project" value="InterPro"/>
</dbReference>
<dbReference type="SMART" id="SM00421">
    <property type="entry name" value="HTH_LUXR"/>
    <property type="match status" value="1"/>
</dbReference>
<keyword evidence="1" id="KW-0805">Transcription regulation</keyword>
<dbReference type="OrthoDB" id="9774661at2"/>
<dbReference type="SUPFAM" id="SSF75516">
    <property type="entry name" value="Pheromone-binding domain of LuxR-like quorum-sensing transcription factors"/>
    <property type="match status" value="1"/>
</dbReference>
<gene>
    <name evidence="6" type="ORF">DFR24_0042</name>
</gene>
<organism evidence="6 7">
    <name type="scientific">Panacagrimonas perspica</name>
    <dbReference type="NCBI Taxonomy" id="381431"/>
    <lineage>
        <taxon>Bacteria</taxon>
        <taxon>Pseudomonadati</taxon>
        <taxon>Pseudomonadota</taxon>
        <taxon>Gammaproteobacteria</taxon>
        <taxon>Nevskiales</taxon>
        <taxon>Nevskiaceae</taxon>
        <taxon>Panacagrimonas</taxon>
    </lineage>
</organism>
<accession>A0A4R7P9L8</accession>
<proteinExistence type="predicted"/>
<dbReference type="InterPro" id="IPR005143">
    <property type="entry name" value="TF_LuxR_autoind-bd_dom"/>
</dbReference>
<keyword evidence="7" id="KW-1185">Reference proteome</keyword>
<dbReference type="PANTHER" id="PTHR44688">
    <property type="entry name" value="DNA-BINDING TRANSCRIPTIONAL ACTIVATOR DEVR_DOSR"/>
    <property type="match status" value="1"/>
</dbReference>
<dbReference type="SUPFAM" id="SSF46894">
    <property type="entry name" value="C-terminal effector domain of the bipartite response regulators"/>
    <property type="match status" value="1"/>
</dbReference>
<dbReference type="AlphaFoldDB" id="A0A4R7P9L8"/>
<dbReference type="InterPro" id="IPR000792">
    <property type="entry name" value="Tscrpt_reg_LuxR_C"/>
</dbReference>
<dbReference type="InterPro" id="IPR036388">
    <property type="entry name" value="WH-like_DNA-bd_sf"/>
</dbReference>
<dbReference type="Gene3D" id="3.30.450.80">
    <property type="entry name" value="Transcription factor LuxR-like, autoinducer-binding domain"/>
    <property type="match status" value="1"/>
</dbReference>